<gene>
    <name evidence="6" type="ORF">BXY82_0477</name>
</gene>
<feature type="transmembrane region" description="Helical" evidence="5">
    <location>
        <begin position="63"/>
        <end position="81"/>
    </location>
</feature>
<keyword evidence="7" id="KW-1185">Reference proteome</keyword>
<evidence type="ECO:0000313" key="7">
    <source>
        <dbReference type="Proteomes" id="UP000294689"/>
    </source>
</evidence>
<dbReference type="Proteomes" id="UP000294689">
    <property type="component" value="Unassembled WGS sequence"/>
</dbReference>
<keyword evidence="3 5" id="KW-1133">Transmembrane helix</keyword>
<name>A0A4R7Q7W0_9FLAO</name>
<dbReference type="GO" id="GO:0016020">
    <property type="term" value="C:membrane"/>
    <property type="evidence" value="ECO:0007669"/>
    <property type="project" value="UniProtKB-SubCell"/>
</dbReference>
<feature type="transmembrane region" description="Helical" evidence="5">
    <location>
        <begin position="208"/>
        <end position="230"/>
    </location>
</feature>
<protein>
    <submittedName>
        <fullName evidence="6">Putative murein hydrolase (TIGR00659 family)</fullName>
    </submittedName>
</protein>
<keyword evidence="2 5" id="KW-0812">Transmembrane</keyword>
<dbReference type="Pfam" id="PF04172">
    <property type="entry name" value="LrgB"/>
    <property type="match status" value="1"/>
</dbReference>
<dbReference type="OrthoDB" id="9811701at2"/>
<sequence>MSEIYQHPIFGILLTVIVFFAARALRSKIKFVLFNPVLVAITLIILFLVILDIPFEDYNKGGTYLSFFLGPAIVALGVLFYEKYELIKHNIYPFLLAVGCGGLISIASVSLISIAMHAPDVLIRSLVSMSVTTPIAIEITKITEGIPSLTAGVVIAVGVFGNAFGSGFLKLVGIKSQTAVGTALGTAAHGIGTARAIEIGPLPGAYSGLAMCVNGILTTLISPYVVLWIVGSL</sequence>
<accession>A0A4R7Q7W0</accession>
<dbReference type="PANTHER" id="PTHR30249">
    <property type="entry name" value="PUTATIVE SEROTONIN TRANSPORTER"/>
    <property type="match status" value="1"/>
</dbReference>
<feature type="transmembrane region" description="Helical" evidence="5">
    <location>
        <begin position="6"/>
        <end position="25"/>
    </location>
</feature>
<dbReference type="AlphaFoldDB" id="A0A4R7Q7W0"/>
<evidence type="ECO:0000256" key="2">
    <source>
        <dbReference type="ARBA" id="ARBA00022692"/>
    </source>
</evidence>
<organism evidence="6 7">
    <name type="scientific">Gelidibacter sediminis</name>
    <dbReference type="NCBI Taxonomy" id="1608710"/>
    <lineage>
        <taxon>Bacteria</taxon>
        <taxon>Pseudomonadati</taxon>
        <taxon>Bacteroidota</taxon>
        <taxon>Flavobacteriia</taxon>
        <taxon>Flavobacteriales</taxon>
        <taxon>Flavobacteriaceae</taxon>
        <taxon>Gelidibacter</taxon>
    </lineage>
</organism>
<dbReference type="EMBL" id="SOBW01000007">
    <property type="protein sequence ID" value="TDU43072.1"/>
    <property type="molecule type" value="Genomic_DNA"/>
</dbReference>
<evidence type="ECO:0000256" key="5">
    <source>
        <dbReference type="SAM" id="Phobius"/>
    </source>
</evidence>
<dbReference type="GO" id="GO:0016787">
    <property type="term" value="F:hydrolase activity"/>
    <property type="evidence" value="ECO:0007669"/>
    <property type="project" value="UniProtKB-KW"/>
</dbReference>
<comment type="subcellular location">
    <subcellularLocation>
        <location evidence="1">Membrane</location>
        <topology evidence="1">Multi-pass membrane protein</topology>
    </subcellularLocation>
</comment>
<comment type="caution">
    <text evidence="6">The sequence shown here is derived from an EMBL/GenBank/DDBJ whole genome shotgun (WGS) entry which is preliminary data.</text>
</comment>
<feature type="transmembrane region" description="Helical" evidence="5">
    <location>
        <begin position="93"/>
        <end position="115"/>
    </location>
</feature>
<dbReference type="PANTHER" id="PTHR30249:SF0">
    <property type="entry name" value="PLASTIDAL GLYCOLATE_GLYCERATE TRANSLOCATOR 1, CHLOROPLASTIC"/>
    <property type="match status" value="1"/>
</dbReference>
<feature type="transmembrane region" description="Helical" evidence="5">
    <location>
        <begin position="149"/>
        <end position="169"/>
    </location>
</feature>
<proteinExistence type="predicted"/>
<feature type="transmembrane region" description="Helical" evidence="5">
    <location>
        <begin position="32"/>
        <end position="51"/>
    </location>
</feature>
<evidence type="ECO:0000313" key="6">
    <source>
        <dbReference type="EMBL" id="TDU43072.1"/>
    </source>
</evidence>
<keyword evidence="4 5" id="KW-0472">Membrane</keyword>
<dbReference type="InterPro" id="IPR007300">
    <property type="entry name" value="CidB/LrgB"/>
</dbReference>
<dbReference type="RefSeq" id="WP_133756564.1">
    <property type="nucleotide sequence ID" value="NZ_SOBW01000007.1"/>
</dbReference>
<evidence type="ECO:0000256" key="1">
    <source>
        <dbReference type="ARBA" id="ARBA00004141"/>
    </source>
</evidence>
<reference evidence="6 7" key="1">
    <citation type="submission" date="2019-03" db="EMBL/GenBank/DDBJ databases">
        <title>Genomic Encyclopedia of Archaeal and Bacterial Type Strains, Phase II (KMG-II): from individual species to whole genera.</title>
        <authorList>
            <person name="Goeker M."/>
        </authorList>
    </citation>
    <scope>NUCLEOTIDE SEQUENCE [LARGE SCALE GENOMIC DNA]</scope>
    <source>
        <strain evidence="6 7">DSM 28135</strain>
    </source>
</reference>
<evidence type="ECO:0000256" key="4">
    <source>
        <dbReference type="ARBA" id="ARBA00023136"/>
    </source>
</evidence>
<evidence type="ECO:0000256" key="3">
    <source>
        <dbReference type="ARBA" id="ARBA00022989"/>
    </source>
</evidence>
<keyword evidence="6" id="KW-0378">Hydrolase</keyword>